<name>A0A7J7YS99_RHIFE</name>
<evidence type="ECO:0000313" key="1">
    <source>
        <dbReference type="EMBL" id="KAF6364709.1"/>
    </source>
</evidence>
<dbReference type="Proteomes" id="UP000585614">
    <property type="component" value="Unassembled WGS sequence"/>
</dbReference>
<reference evidence="1 2" key="1">
    <citation type="journal article" date="2020" name="Nature">
        <title>Six reference-quality genomes reveal evolution of bat adaptations.</title>
        <authorList>
            <person name="Jebb D."/>
            <person name="Huang Z."/>
            <person name="Pippel M."/>
            <person name="Hughes G.M."/>
            <person name="Lavrichenko K."/>
            <person name="Devanna P."/>
            <person name="Winkler S."/>
            <person name="Jermiin L.S."/>
            <person name="Skirmuntt E.C."/>
            <person name="Katzourakis A."/>
            <person name="Burkitt-Gray L."/>
            <person name="Ray D.A."/>
            <person name="Sullivan K.A.M."/>
            <person name="Roscito J.G."/>
            <person name="Kirilenko B.M."/>
            <person name="Davalos L.M."/>
            <person name="Corthals A.P."/>
            <person name="Power M.L."/>
            <person name="Jones G."/>
            <person name="Ransome R.D."/>
            <person name="Dechmann D.K.N."/>
            <person name="Locatelli A.G."/>
            <person name="Puechmaille S.J."/>
            <person name="Fedrigo O."/>
            <person name="Jarvis E.D."/>
            <person name="Hiller M."/>
            <person name="Vernes S.C."/>
            <person name="Myers E.W."/>
            <person name="Teeling E.C."/>
        </authorList>
    </citation>
    <scope>NUCLEOTIDE SEQUENCE [LARGE SCALE GENOMIC DNA]</scope>
    <source>
        <strain evidence="1">MRhiFer1</strain>
        <tissue evidence="1">Lung</tissue>
    </source>
</reference>
<dbReference type="EMBL" id="JACAGC010000005">
    <property type="protein sequence ID" value="KAF6364709.1"/>
    <property type="molecule type" value="Genomic_DNA"/>
</dbReference>
<evidence type="ECO:0008006" key="3">
    <source>
        <dbReference type="Google" id="ProtNLM"/>
    </source>
</evidence>
<evidence type="ECO:0000313" key="2">
    <source>
        <dbReference type="Proteomes" id="UP000585614"/>
    </source>
</evidence>
<dbReference type="Gene3D" id="3.10.20.370">
    <property type="match status" value="1"/>
</dbReference>
<dbReference type="InterPro" id="IPR043502">
    <property type="entry name" value="DNA/RNA_pol_sf"/>
</dbReference>
<comment type="caution">
    <text evidence="1">The sequence shown here is derived from an EMBL/GenBank/DDBJ whole genome shotgun (WGS) entry which is preliminary data.</text>
</comment>
<gene>
    <name evidence="1" type="ORF">mRhiFer1_009834</name>
</gene>
<protein>
    <recommendedName>
        <fullName evidence="3">Reverse transcriptase RNase H-like domain-containing protein</fullName>
    </recommendedName>
</protein>
<organism evidence="1 2">
    <name type="scientific">Rhinolophus ferrumequinum</name>
    <name type="common">Greater horseshoe bat</name>
    <dbReference type="NCBI Taxonomy" id="59479"/>
    <lineage>
        <taxon>Eukaryota</taxon>
        <taxon>Metazoa</taxon>
        <taxon>Chordata</taxon>
        <taxon>Craniata</taxon>
        <taxon>Vertebrata</taxon>
        <taxon>Euteleostomi</taxon>
        <taxon>Mammalia</taxon>
        <taxon>Eutheria</taxon>
        <taxon>Laurasiatheria</taxon>
        <taxon>Chiroptera</taxon>
        <taxon>Yinpterochiroptera</taxon>
        <taxon>Rhinolophoidea</taxon>
        <taxon>Rhinolophidae</taxon>
        <taxon>Rhinolophinae</taxon>
        <taxon>Rhinolophus</taxon>
    </lineage>
</organism>
<proteinExistence type="predicted"/>
<sequence>MGTIILHLYITERKGMAFGVLTQPRGPSQQQVGYLSKELDLVAHGWSACLQAIAVATLLVPEATKLTMGQDLTVFASHHFQGLLNADNSHWLTDSRLLQYEALLLKGPVIQIRTCSTINPATFLPETEEELTHNYHQVLMQTYAARADLQEILLDKPDWTLFTDGRSFIQNGICGNLRFRFY</sequence>
<accession>A0A7J7YS99</accession>
<dbReference type="SUPFAM" id="SSF56672">
    <property type="entry name" value="DNA/RNA polymerases"/>
    <property type="match status" value="1"/>
</dbReference>
<dbReference type="AlphaFoldDB" id="A0A7J7YS99"/>